<dbReference type="EMBL" id="BAABHD010000073">
    <property type="protein sequence ID" value="GAA4463159.1"/>
    <property type="molecule type" value="Genomic_DNA"/>
</dbReference>
<protein>
    <recommendedName>
        <fullName evidence="3">Polysaccharide deacetylase</fullName>
    </recommendedName>
</protein>
<evidence type="ECO:0000313" key="1">
    <source>
        <dbReference type="EMBL" id="GAA4463159.1"/>
    </source>
</evidence>
<comment type="caution">
    <text evidence="1">The sequence shown here is derived from an EMBL/GenBank/DDBJ whole genome shotgun (WGS) entry which is preliminary data.</text>
</comment>
<reference evidence="2" key="1">
    <citation type="journal article" date="2019" name="Int. J. Syst. Evol. Microbiol.">
        <title>The Global Catalogue of Microorganisms (GCM) 10K type strain sequencing project: providing services to taxonomists for standard genome sequencing and annotation.</title>
        <authorList>
            <consortium name="The Broad Institute Genomics Platform"/>
            <consortium name="The Broad Institute Genome Sequencing Center for Infectious Disease"/>
            <person name="Wu L."/>
            <person name="Ma J."/>
        </authorList>
    </citation>
    <scope>NUCLEOTIDE SEQUENCE [LARGE SCALE GENOMIC DNA]</scope>
    <source>
        <strain evidence="2">JCM 17927</strain>
    </source>
</reference>
<proteinExistence type="predicted"/>
<accession>A0ABP8N8K7</accession>
<organism evidence="1 2">
    <name type="scientific">Nibrella saemangeumensis</name>
    <dbReference type="NCBI Taxonomy" id="1084526"/>
    <lineage>
        <taxon>Bacteria</taxon>
        <taxon>Pseudomonadati</taxon>
        <taxon>Bacteroidota</taxon>
        <taxon>Cytophagia</taxon>
        <taxon>Cytophagales</taxon>
        <taxon>Spirosomataceae</taxon>
        <taxon>Nibrella</taxon>
    </lineage>
</organism>
<dbReference type="InterPro" id="IPR011330">
    <property type="entry name" value="Glyco_hydro/deAcase_b/a-brl"/>
</dbReference>
<gene>
    <name evidence="1" type="ORF">GCM10023189_40870</name>
</gene>
<name>A0ABP8N8K7_9BACT</name>
<sequence length="672" mass="72510">MIKSYTKIIGLLQFMLLFFWSDSVYAQSAITGGPITLTITFSGLPSSPGITYADMPNNKSVGFMFTADDAYRGNYSVIYPVLRGLPAADGKRYPVPTYSDGAGRTRLWNWTLAINANSTLDNNNPTYVNWAQLQEMAGAGFNFSNHSLTHSSYHDKLYELKQNEKNVFARLGYRMRTLTIPSDIEGFTETGLALGYRLITSQGFGQNQIAADGHAAEINWNDQLPVNPLPASLLLSRWNYDTGWSGANEFVDRTFAASTNGVKYIGHAFGHGPNESGEVDGFVAFINYIQNHPANQGRAGIWGMQQVMDYYDTKASVVRTESVQGNTLTTIFSFANLSPNVQQRDLSLLVTGGTIQQVTATGADSVSFNPATGLVNVYLQTRTATDPASDALPPQLAGVSVSETNRRVVNLVYDKNVSQSAVGAYTIPGKTVTGLTGSGKNWQLTLSDTIAGPGRRLDYRPQHGNAVEEGNPAWKVCSYIGYPIAATVAPPPGGGGNTALTLLTPEYDCRTGVITFRTSGGNGSAIEFKAGGITNGWTPTVTHTIGNKQRQGTTYTISARQTGQTISISFTTSCTTAPSTGRAGVEPSRECQIKVLGNPAGDQVGLEIQGQADQRLQVNLLDIQGRLVATQVVEKAAPVEYVVFDLRRQAPGLLIIQVLTDQQTQFVKVVKQ</sequence>
<dbReference type="Gene3D" id="3.20.20.370">
    <property type="entry name" value="Glycoside hydrolase/deacetylase"/>
    <property type="match status" value="1"/>
</dbReference>
<dbReference type="NCBIfam" id="TIGR04183">
    <property type="entry name" value="Por_Secre_tail"/>
    <property type="match status" value="1"/>
</dbReference>
<dbReference type="Proteomes" id="UP001501175">
    <property type="component" value="Unassembled WGS sequence"/>
</dbReference>
<evidence type="ECO:0008006" key="3">
    <source>
        <dbReference type="Google" id="ProtNLM"/>
    </source>
</evidence>
<dbReference type="CDD" id="cd10918">
    <property type="entry name" value="CE4_NodB_like_5s_6s"/>
    <property type="match status" value="1"/>
</dbReference>
<keyword evidence="2" id="KW-1185">Reference proteome</keyword>
<evidence type="ECO:0000313" key="2">
    <source>
        <dbReference type="Proteomes" id="UP001501175"/>
    </source>
</evidence>
<dbReference type="SUPFAM" id="SSF88713">
    <property type="entry name" value="Glycoside hydrolase/deacetylase"/>
    <property type="match status" value="1"/>
</dbReference>
<dbReference type="InterPro" id="IPR026444">
    <property type="entry name" value="Secre_tail"/>
</dbReference>